<dbReference type="AlphaFoldDB" id="A0A938BNF4"/>
<name>A0A938BNF4_UNCEI</name>
<feature type="non-terminal residue" evidence="1">
    <location>
        <position position="1"/>
    </location>
</feature>
<dbReference type="Proteomes" id="UP000748308">
    <property type="component" value="Unassembled WGS sequence"/>
</dbReference>
<dbReference type="EMBL" id="VGIY01000082">
    <property type="protein sequence ID" value="MBM3317148.1"/>
    <property type="molecule type" value="Genomic_DNA"/>
</dbReference>
<reference evidence="1" key="1">
    <citation type="submission" date="2019-03" db="EMBL/GenBank/DDBJ databases">
        <title>Lake Tanganyika Metagenome-Assembled Genomes (MAGs).</title>
        <authorList>
            <person name="Tran P."/>
        </authorList>
    </citation>
    <scope>NUCLEOTIDE SEQUENCE</scope>
    <source>
        <strain evidence="1">M_DeepCast_400m_m2_100</strain>
    </source>
</reference>
<accession>A0A938BNF4</accession>
<gene>
    <name evidence="1" type="ORF">FJY75_04780</name>
</gene>
<evidence type="ECO:0000313" key="2">
    <source>
        <dbReference type="Proteomes" id="UP000748308"/>
    </source>
</evidence>
<organism evidence="1 2">
    <name type="scientific">Eiseniibacteriota bacterium</name>
    <dbReference type="NCBI Taxonomy" id="2212470"/>
    <lineage>
        <taxon>Bacteria</taxon>
        <taxon>Candidatus Eiseniibacteriota</taxon>
    </lineage>
</organism>
<comment type="caution">
    <text evidence="1">The sequence shown here is derived from an EMBL/GenBank/DDBJ whole genome shotgun (WGS) entry which is preliminary data.</text>
</comment>
<evidence type="ECO:0000313" key="1">
    <source>
        <dbReference type="EMBL" id="MBM3317148.1"/>
    </source>
</evidence>
<proteinExistence type="predicted"/>
<sequence length="58" mass="6271">LRALLEETVGREGLLSADELDRICDLQAFLAHLDPVFERVLDTGWARPGEAPRPGAGG</sequence>
<protein>
    <submittedName>
        <fullName evidence="1">Uncharacterized protein</fullName>
    </submittedName>
</protein>